<gene>
    <name evidence="1" type="ORF">SPRG_13261</name>
</gene>
<evidence type="ECO:0000313" key="2">
    <source>
        <dbReference type="Proteomes" id="UP000030745"/>
    </source>
</evidence>
<dbReference type="GeneID" id="24135151"/>
<dbReference type="VEuPathDB" id="FungiDB:SPRG_13261"/>
<organism evidence="1 2">
    <name type="scientific">Saprolegnia parasitica (strain CBS 223.65)</name>
    <dbReference type="NCBI Taxonomy" id="695850"/>
    <lineage>
        <taxon>Eukaryota</taxon>
        <taxon>Sar</taxon>
        <taxon>Stramenopiles</taxon>
        <taxon>Oomycota</taxon>
        <taxon>Saprolegniomycetes</taxon>
        <taxon>Saprolegniales</taxon>
        <taxon>Saprolegniaceae</taxon>
        <taxon>Saprolegnia</taxon>
    </lineage>
</organism>
<dbReference type="AlphaFoldDB" id="A0A067BQM5"/>
<sequence>MPVSSRLAQDAVYLLDAWSKVNVAKRVFDRKTISEIFHYAIGVIEKTPDMAKTVSNRDDAASSSFVLNASQMSKP</sequence>
<dbReference type="EMBL" id="KK583309">
    <property type="protein sequence ID" value="KDO20563.1"/>
    <property type="molecule type" value="Genomic_DNA"/>
</dbReference>
<name>A0A067BQM5_SAPPC</name>
<accession>A0A067BQM5</accession>
<reference evidence="1 2" key="1">
    <citation type="journal article" date="2013" name="PLoS Genet.">
        <title>Distinctive expansion of potential virulence genes in the genome of the oomycete fish pathogen Saprolegnia parasitica.</title>
        <authorList>
            <person name="Jiang R.H."/>
            <person name="de Bruijn I."/>
            <person name="Haas B.J."/>
            <person name="Belmonte R."/>
            <person name="Lobach L."/>
            <person name="Christie J."/>
            <person name="van den Ackerveken G."/>
            <person name="Bottin A."/>
            <person name="Bulone V."/>
            <person name="Diaz-Moreno S.M."/>
            <person name="Dumas B."/>
            <person name="Fan L."/>
            <person name="Gaulin E."/>
            <person name="Govers F."/>
            <person name="Grenville-Briggs L.J."/>
            <person name="Horner N.R."/>
            <person name="Levin J.Z."/>
            <person name="Mammella M."/>
            <person name="Meijer H.J."/>
            <person name="Morris P."/>
            <person name="Nusbaum C."/>
            <person name="Oome S."/>
            <person name="Phillips A.J."/>
            <person name="van Rooyen D."/>
            <person name="Rzeszutek E."/>
            <person name="Saraiva M."/>
            <person name="Secombes C.J."/>
            <person name="Seidl M.F."/>
            <person name="Snel B."/>
            <person name="Stassen J.H."/>
            <person name="Sykes S."/>
            <person name="Tripathy S."/>
            <person name="van den Berg H."/>
            <person name="Vega-Arreguin J.C."/>
            <person name="Wawra S."/>
            <person name="Young S.K."/>
            <person name="Zeng Q."/>
            <person name="Dieguez-Uribeondo J."/>
            <person name="Russ C."/>
            <person name="Tyler B.M."/>
            <person name="van West P."/>
        </authorList>
    </citation>
    <scope>NUCLEOTIDE SEQUENCE [LARGE SCALE GENOMIC DNA]</scope>
    <source>
        <strain evidence="1 2">CBS 223.65</strain>
    </source>
</reference>
<protein>
    <submittedName>
        <fullName evidence="1">Uncharacterized protein</fullName>
    </submittedName>
</protein>
<dbReference type="RefSeq" id="XP_012208751.1">
    <property type="nucleotide sequence ID" value="XM_012353361.1"/>
</dbReference>
<proteinExistence type="predicted"/>
<dbReference type="Proteomes" id="UP000030745">
    <property type="component" value="Unassembled WGS sequence"/>
</dbReference>
<evidence type="ECO:0000313" key="1">
    <source>
        <dbReference type="EMBL" id="KDO20563.1"/>
    </source>
</evidence>
<dbReference type="KEGG" id="spar:SPRG_13261"/>
<keyword evidence="2" id="KW-1185">Reference proteome</keyword>